<organism evidence="3 4">
    <name type="scientific">Trinickia soli</name>
    <dbReference type="NCBI Taxonomy" id="380675"/>
    <lineage>
        <taxon>Bacteria</taxon>
        <taxon>Pseudomonadati</taxon>
        <taxon>Pseudomonadota</taxon>
        <taxon>Betaproteobacteria</taxon>
        <taxon>Burkholderiales</taxon>
        <taxon>Burkholderiaceae</taxon>
        <taxon>Trinickia</taxon>
    </lineage>
</organism>
<evidence type="ECO:0000256" key="1">
    <source>
        <dbReference type="SAM" id="MobiDB-lite"/>
    </source>
</evidence>
<feature type="signal peptide" evidence="2">
    <location>
        <begin position="1"/>
        <end position="21"/>
    </location>
</feature>
<dbReference type="EMBL" id="PNYB01000022">
    <property type="protein sequence ID" value="PMS19258.1"/>
    <property type="molecule type" value="Genomic_DNA"/>
</dbReference>
<comment type="caution">
    <text evidence="3">The sequence shown here is derived from an EMBL/GenBank/DDBJ whole genome shotgun (WGS) entry which is preliminary data.</text>
</comment>
<protein>
    <recommendedName>
        <fullName evidence="5">Capsid assembly protein</fullName>
    </recommendedName>
</protein>
<name>A0A2N7VQ16_9BURK</name>
<evidence type="ECO:0000313" key="4">
    <source>
        <dbReference type="Proteomes" id="UP000235347"/>
    </source>
</evidence>
<dbReference type="Proteomes" id="UP000235347">
    <property type="component" value="Unassembled WGS sequence"/>
</dbReference>
<feature type="region of interest" description="Disordered" evidence="1">
    <location>
        <begin position="21"/>
        <end position="64"/>
    </location>
</feature>
<reference evidence="3 4" key="1">
    <citation type="submission" date="2018-01" db="EMBL/GenBank/DDBJ databases">
        <title>Whole genome analyses suggest that Burkholderia sensu lato contains two further novel genera in the rhizoxinica-symbiotica group Mycetohabitans gen. nov., and Trinickia gen. nov.: implications for the evolution of diazotrophy and nodulation in the Burkholderiaceae.</title>
        <authorList>
            <person name="Estrada-de los Santos P."/>
            <person name="Palmer M."/>
            <person name="Chavez-Ramirez B."/>
            <person name="Beukes C."/>
            <person name="Steenkamp E.T."/>
            <person name="Hirsch A.M."/>
            <person name="Manyaka P."/>
            <person name="Maluk M."/>
            <person name="Lafos M."/>
            <person name="Crook M."/>
            <person name="Gross E."/>
            <person name="Simon M.F."/>
            <person name="Bueno dos Reis Junior F."/>
            <person name="Poole P.S."/>
            <person name="Venter S.N."/>
            <person name="James E.K."/>
        </authorList>
    </citation>
    <scope>NUCLEOTIDE SEQUENCE [LARGE SCALE GENOMIC DNA]</scope>
    <source>
        <strain evidence="3 4">GP25-8</strain>
    </source>
</reference>
<gene>
    <name evidence="3" type="ORF">C0Z19_21750</name>
</gene>
<evidence type="ECO:0000313" key="3">
    <source>
        <dbReference type="EMBL" id="PMS19258.1"/>
    </source>
</evidence>
<proteinExistence type="predicted"/>
<keyword evidence="2" id="KW-0732">Signal</keyword>
<feature type="chain" id="PRO_5014938106" description="Capsid assembly protein" evidence="2">
    <location>
        <begin position="22"/>
        <end position="326"/>
    </location>
</feature>
<dbReference type="AlphaFoldDB" id="A0A2N7VQ16"/>
<dbReference type="RefSeq" id="WP_102611906.1">
    <property type="nucleotide sequence ID" value="NZ_CADIKD010000002.1"/>
</dbReference>
<accession>A0A2N7VQ16</accession>
<keyword evidence="4" id="KW-1185">Reference proteome</keyword>
<evidence type="ECO:0000256" key="2">
    <source>
        <dbReference type="SAM" id="SignalP"/>
    </source>
</evidence>
<evidence type="ECO:0008006" key="5">
    <source>
        <dbReference type="Google" id="ProtNLM"/>
    </source>
</evidence>
<sequence>MTTNSAAAAFSAAPAAAPAAAAPAAAAAAPAGTPAGSQGAPAVPAAASAAPGTPAAGTPAPAPAANADAWYSGFENPDVRTWTQAKGFKDPAALAESAWNLEKLLGHERAGRTVVIPGEDAPAEEIAAFRAKMGVPEKVDDYMSVIKVPEGQPDTFAKEAATWFHEAGIPPKQAAQLVEKWNASMASGATQQAEQARVQANQEFGQVVAAWGKEADANLELGKRAAAQFIPAKDAAERQAILGKLEGAIGTKAMLEMFASIGKNLGEHRMATSGDPGGLGTSPAEAQARINALKSDKAWTTAYLQGDATKKAEMERLIKIAYPTSE</sequence>